<reference evidence="1" key="1">
    <citation type="submission" date="2020-03" db="EMBL/GenBank/DDBJ databases">
        <title>The deep terrestrial virosphere.</title>
        <authorList>
            <person name="Holmfeldt K."/>
            <person name="Nilsson E."/>
            <person name="Simone D."/>
            <person name="Lopez-Fernandez M."/>
            <person name="Wu X."/>
            <person name="de Brujin I."/>
            <person name="Lundin D."/>
            <person name="Andersson A."/>
            <person name="Bertilsson S."/>
            <person name="Dopson M."/>
        </authorList>
    </citation>
    <scope>NUCLEOTIDE SEQUENCE</scope>
    <source>
        <strain evidence="1">TM448A01647</strain>
        <strain evidence="2">TM448B01725</strain>
    </source>
</reference>
<sequence>MNIRQQKYKKHLLEGKSKYESALLAGYAKTTALAHTAQLDKRIGIDKVMERNGLTDSFLIEKHKKLLEAVKVIGYLHQYKKSEKGGIEKISPEEAVSNEFIEVPDFHSIAKGLELAYKLKGYLKDRLEHSGKIEGGESKFIIINNGKSNEQQSLIAKIRNHSTAIPE</sequence>
<evidence type="ECO:0000313" key="2">
    <source>
        <dbReference type="EMBL" id="QJH99876.1"/>
    </source>
</evidence>
<evidence type="ECO:0000313" key="1">
    <source>
        <dbReference type="EMBL" id="QJA50238.1"/>
    </source>
</evidence>
<protein>
    <recommendedName>
        <fullName evidence="3">Terminase</fullName>
    </recommendedName>
</protein>
<dbReference type="EMBL" id="MT144814">
    <property type="protein sequence ID" value="QJH99876.1"/>
    <property type="molecule type" value="Genomic_DNA"/>
</dbReference>
<evidence type="ECO:0008006" key="3">
    <source>
        <dbReference type="Google" id="ProtNLM"/>
    </source>
</evidence>
<dbReference type="AlphaFoldDB" id="A0A6H1ZRV4"/>
<proteinExistence type="predicted"/>
<organism evidence="1">
    <name type="scientific">viral metagenome</name>
    <dbReference type="NCBI Taxonomy" id="1070528"/>
    <lineage>
        <taxon>unclassified sequences</taxon>
        <taxon>metagenomes</taxon>
        <taxon>organismal metagenomes</taxon>
    </lineage>
</organism>
<dbReference type="EMBL" id="MT144182">
    <property type="protein sequence ID" value="QJA50238.1"/>
    <property type="molecule type" value="Genomic_DNA"/>
</dbReference>
<accession>A0A6H1ZRV4</accession>
<gene>
    <name evidence="1" type="ORF">TM448A01647_0009</name>
    <name evidence="2" type="ORF">TM448B01725_0010</name>
</gene>
<name>A0A6H1ZRV4_9ZZZZ</name>